<dbReference type="PROSITE" id="PS50197">
    <property type="entry name" value="BEACH"/>
    <property type="match status" value="1"/>
</dbReference>
<dbReference type="Pfam" id="PF15787">
    <property type="entry name" value="DUF4704"/>
    <property type="match status" value="1"/>
</dbReference>
<dbReference type="PROSITE" id="PS50082">
    <property type="entry name" value="WD_REPEATS_2"/>
    <property type="match status" value="1"/>
</dbReference>
<dbReference type="Pfam" id="PF20425">
    <property type="entry name" value="Neurobeachin"/>
    <property type="match status" value="1"/>
</dbReference>
<dbReference type="Pfam" id="PF14844">
    <property type="entry name" value="PH_BEACH"/>
    <property type="match status" value="1"/>
</dbReference>
<dbReference type="InterPro" id="IPR015943">
    <property type="entry name" value="WD40/YVTN_repeat-like_dom_sf"/>
</dbReference>
<dbReference type="SUPFAM" id="SSF50978">
    <property type="entry name" value="WD40 repeat-like"/>
    <property type="match status" value="1"/>
</dbReference>
<feature type="compositionally biased region" description="Basic and acidic residues" evidence="6">
    <location>
        <begin position="1122"/>
        <end position="1140"/>
    </location>
</feature>
<feature type="domain" description="BEACH-type PH" evidence="8">
    <location>
        <begin position="2078"/>
        <end position="2186"/>
    </location>
</feature>
<dbReference type="InterPro" id="IPR010508">
    <property type="entry name" value="NBEA-like_DUF1088"/>
</dbReference>
<dbReference type="Pfam" id="PF02138">
    <property type="entry name" value="Beach"/>
    <property type="match status" value="1"/>
</dbReference>
<dbReference type="InterPro" id="IPR036372">
    <property type="entry name" value="BEACH_dom_sf"/>
</dbReference>
<proteinExistence type="predicted"/>
<dbReference type="PANTHER" id="PTHR13743">
    <property type="entry name" value="BEIGE/BEACH-RELATED"/>
    <property type="match status" value="1"/>
</dbReference>
<dbReference type="FunFam" id="2.60.120.200:FF:000010">
    <property type="entry name" value="neurobeachin isoform X2"/>
    <property type="match status" value="1"/>
</dbReference>
<feature type="region of interest" description="Disordered" evidence="6">
    <location>
        <begin position="1502"/>
        <end position="1748"/>
    </location>
</feature>
<feature type="region of interest" description="Disordered" evidence="6">
    <location>
        <begin position="968"/>
        <end position="1070"/>
    </location>
</feature>
<evidence type="ECO:0000256" key="4">
    <source>
        <dbReference type="ARBA" id="ARBA00023136"/>
    </source>
</evidence>
<evidence type="ECO:0000256" key="5">
    <source>
        <dbReference type="PROSITE-ProRule" id="PRU00221"/>
    </source>
</evidence>
<dbReference type="InterPro" id="IPR046851">
    <property type="entry name" value="NBCH_WD40"/>
</dbReference>
<feature type="compositionally biased region" description="Polar residues" evidence="6">
    <location>
        <begin position="1776"/>
        <end position="1798"/>
    </location>
</feature>
<feature type="region of interest" description="Disordered" evidence="6">
    <location>
        <begin position="1399"/>
        <end position="1423"/>
    </location>
</feature>
<dbReference type="Proteomes" id="UP000749559">
    <property type="component" value="Unassembled WGS sequence"/>
</dbReference>
<evidence type="ECO:0000256" key="3">
    <source>
        <dbReference type="ARBA" id="ARBA00022737"/>
    </source>
</evidence>
<dbReference type="Pfam" id="PF13385">
    <property type="entry name" value="Laminin_G_3"/>
    <property type="match status" value="1"/>
</dbReference>
<feature type="compositionally biased region" description="Polar residues" evidence="6">
    <location>
        <begin position="976"/>
        <end position="1002"/>
    </location>
</feature>
<feature type="repeat" description="WD" evidence="5">
    <location>
        <begin position="2786"/>
        <end position="2827"/>
    </location>
</feature>
<dbReference type="SMART" id="SM00320">
    <property type="entry name" value="WD40"/>
    <property type="match status" value="5"/>
</dbReference>
<dbReference type="PROSITE" id="PS51783">
    <property type="entry name" value="PH_BEACH"/>
    <property type="match status" value="1"/>
</dbReference>
<evidence type="ECO:0008006" key="11">
    <source>
        <dbReference type="Google" id="ProtNLM"/>
    </source>
</evidence>
<dbReference type="InterPro" id="IPR031570">
    <property type="entry name" value="NBEA/BDCP_DUF4704"/>
</dbReference>
<evidence type="ECO:0000256" key="6">
    <source>
        <dbReference type="SAM" id="MobiDB-lite"/>
    </source>
</evidence>
<feature type="compositionally biased region" description="Polar residues" evidence="6">
    <location>
        <begin position="1187"/>
        <end position="1222"/>
    </location>
</feature>
<dbReference type="Pfam" id="PF06469">
    <property type="entry name" value="DUF1088"/>
    <property type="match status" value="1"/>
</dbReference>
<dbReference type="SUPFAM" id="SSF50729">
    <property type="entry name" value="PH domain-like"/>
    <property type="match status" value="1"/>
</dbReference>
<dbReference type="GO" id="GO:0016020">
    <property type="term" value="C:membrane"/>
    <property type="evidence" value="ECO:0007669"/>
    <property type="project" value="UniProtKB-SubCell"/>
</dbReference>
<reference evidence="9" key="1">
    <citation type="submission" date="2022-03" db="EMBL/GenBank/DDBJ databases">
        <authorList>
            <person name="Martin C."/>
        </authorList>
    </citation>
    <scope>NUCLEOTIDE SEQUENCE</scope>
</reference>
<dbReference type="CDD" id="cd06071">
    <property type="entry name" value="Beach"/>
    <property type="match status" value="1"/>
</dbReference>
<feature type="compositionally biased region" description="Polar residues" evidence="6">
    <location>
        <begin position="1504"/>
        <end position="1528"/>
    </location>
</feature>
<dbReference type="InterPro" id="IPR046852">
    <property type="entry name" value="Neurobeachin_a-sol"/>
</dbReference>
<dbReference type="InterPro" id="IPR023362">
    <property type="entry name" value="PH-BEACH_dom"/>
</dbReference>
<dbReference type="Pfam" id="PF20426">
    <property type="entry name" value="NBCH_WD40"/>
    <property type="match status" value="1"/>
</dbReference>
<evidence type="ECO:0000259" key="7">
    <source>
        <dbReference type="PROSITE" id="PS50197"/>
    </source>
</evidence>
<dbReference type="FunFam" id="1.10.1540.10:FF:000001">
    <property type="entry name" value="neurobeachin isoform X1"/>
    <property type="match status" value="1"/>
</dbReference>
<accession>A0A8S4N8R8</accession>
<dbReference type="Gene3D" id="2.130.10.10">
    <property type="entry name" value="YVTN repeat-like/Quinoprotein amine dehydrogenase"/>
    <property type="match status" value="1"/>
</dbReference>
<feature type="compositionally biased region" description="Basic and acidic residues" evidence="6">
    <location>
        <begin position="1677"/>
        <end position="1701"/>
    </location>
</feature>
<dbReference type="SUPFAM" id="SSF48371">
    <property type="entry name" value="ARM repeat"/>
    <property type="match status" value="1"/>
</dbReference>
<dbReference type="InterPro" id="IPR011993">
    <property type="entry name" value="PH-like_dom_sf"/>
</dbReference>
<feature type="compositionally biased region" description="Basic and acidic residues" evidence="6">
    <location>
        <begin position="1608"/>
        <end position="1651"/>
    </location>
</feature>
<dbReference type="PANTHER" id="PTHR13743:SF162">
    <property type="entry name" value="NEUROBEACHIN"/>
    <property type="match status" value="1"/>
</dbReference>
<evidence type="ECO:0000313" key="10">
    <source>
        <dbReference type="Proteomes" id="UP000749559"/>
    </source>
</evidence>
<dbReference type="InterPro" id="IPR016024">
    <property type="entry name" value="ARM-type_fold"/>
</dbReference>
<dbReference type="InterPro" id="IPR036322">
    <property type="entry name" value="WD40_repeat_dom_sf"/>
</dbReference>
<feature type="region of interest" description="Disordered" evidence="6">
    <location>
        <begin position="1776"/>
        <end position="1806"/>
    </location>
</feature>
<feature type="region of interest" description="Disordered" evidence="6">
    <location>
        <begin position="944"/>
        <end position="963"/>
    </location>
</feature>
<name>A0A8S4N8R8_OWEFU</name>
<feature type="compositionally biased region" description="Polar residues" evidence="6">
    <location>
        <begin position="1589"/>
        <end position="1607"/>
    </location>
</feature>
<evidence type="ECO:0000256" key="1">
    <source>
        <dbReference type="ARBA" id="ARBA00004370"/>
    </source>
</evidence>
<dbReference type="InterPro" id="IPR001680">
    <property type="entry name" value="WD40_rpt"/>
</dbReference>
<feature type="compositionally biased region" description="Low complexity" evidence="6">
    <location>
        <begin position="1154"/>
        <end position="1171"/>
    </location>
</feature>
<dbReference type="GO" id="GO:0005829">
    <property type="term" value="C:cytosol"/>
    <property type="evidence" value="ECO:0007669"/>
    <property type="project" value="TreeGrafter"/>
</dbReference>
<feature type="compositionally biased region" description="Basic and acidic residues" evidence="6">
    <location>
        <begin position="1547"/>
        <end position="1574"/>
    </location>
</feature>
<dbReference type="GO" id="GO:0019901">
    <property type="term" value="F:protein kinase binding"/>
    <property type="evidence" value="ECO:0007669"/>
    <property type="project" value="TreeGrafter"/>
</dbReference>
<dbReference type="InterPro" id="IPR013320">
    <property type="entry name" value="ConA-like_dom_sf"/>
</dbReference>
<comment type="subcellular location">
    <subcellularLocation>
        <location evidence="1">Membrane</location>
    </subcellularLocation>
</comment>
<feature type="compositionally biased region" description="Basic and acidic residues" evidence="6">
    <location>
        <begin position="1004"/>
        <end position="1024"/>
    </location>
</feature>
<gene>
    <name evidence="9" type="ORF">OFUS_LOCUS4008</name>
</gene>
<keyword evidence="3" id="KW-0677">Repeat</keyword>
<dbReference type="Gene3D" id="2.30.29.30">
    <property type="entry name" value="Pleckstrin-homology domain (PH domain)/Phosphotyrosine-binding domain (PTB)"/>
    <property type="match status" value="1"/>
</dbReference>
<sequence>MAEAVVEETKDPKSGADILKMPGQDHVKFGVLIGLVKVGEISNKEVVDTVLHLLVGGEFDMETNFIIADPENVLHMQELMDCCNDTLQAELWSVFTAILRKSTRNLQACLEVGLIEHALGRLQKADEIIADLLIEMMGVLASYSITVKELKIIFAMLKGNNNKWRHHSVKLLSVLKQMPERHGPDEFFSFPGKKGSGIALPPIARWPYQNGWSFSTWFRLDPVTGVNIEREKPYLYCFKTSKGIGYSCHFLGNALVVTSMKVKGKGFQHCVKFDIQPRKWYMVTIVHVYNRWSKSEIRAYVNGEMVSSTDMTWLVNTNDPFDKCFFGSTPEMDMDNSFCGQMSTTYGFTEALSSQHIAAMYQLGADYKGQFKFDNECTAKLSPTSRSLVYDGKLTSAIMFMYNPIACDGQLSLESSPKGNQSFFVHTPHALMQQEVKAIVTHSIHSTLHSIGGVQTLFPLFSQLDHYQELQDGSQGKVDYTICATLMTLICDLLESSVTIQQQFLQAKGFLVISDMLEKASQEHISLSVLDVFLRLTKYLTNLPAGTPLLRQMFDHVLFNPALWIHSPVEVQTKLYAFLATEFVNDAHIFNNIRRVSSVLQTIHTLKYYYWVVNPKDRSGILPKGTDGPRPDKKSILELRGHMLMYLRNLILKGAGILDDELQSILNFLTTLHEDDNIEDVLQLTVSLMAEHPASMVPSFDRKGGVRTVFKLLASANEGIRLQSLKLLGFFLMRSTHMRKGDAMQHHNLFSLIAERLMLNADTFPMQTYNGLFELLTEKMNREIQYSQHSEPDSNLKMENPLVLKVIAQLIKQSKQSEELQNVKKVFLSDLTILCNHNRDNRRTVLQMSVWQDWLFSLAYIYPRNQDEFRITEMVMSLFRMLLHHAMKLEYGGWRVWIDTLAILHSKVAYEDFKIRVSNMYHQYEQQRVDHLDPEERATRPISTISGVFEEQPQPPVAKSTATITEITESSDSSIQAETPSEQNGEVAPSSEQVEQTSSGTEETPVKEEEPLNKEEIQNGHEENPSATVKQEETNAQESSQEGTVVENGTDDSHNQEDKSEAYEKLGLAPGTVEFLNEVTENVAIKAEKDNMEETSKHKIDHIDPEGGSIVNGTAELSESEPVEKAEDNKDECDKTKEETDSNDATGPIEENTESVSSVSESQDSSAVDSEPVAAASSDSKEPAAIASNQSKGPSQENQLTNENTASSSNVSPHTKPTNLHINEQRSPDVGQRIYSPGPRAPPFRIPEFSWSFLHQKLLSDLLFALETDIQVWKTHSTKTVIDFVNASENHIFVVNVTHMISQLTDSLITACGGLLPLLAAATSPNGEVEILEPSQGLSVEQAVSFMQRIMYMADILIFASSTNFSELEHEKNMSSGGILRQCLRLVATTTVRNCLECRHRQQGRSPPTTPTPGTPRNGEQTPLNELIKGAQPSRENLVEHLGSQNSPIKDAERLLQDMDINRLRAVVYRDVEETKQAQFLALAIVYFVSVLMVSKYRDILEPSRSQPSTPARSRSTSAIETQGTTDNIPERETGSSEGQEDSLASDTKETDSKSDEPGASGDAKESPSEKADDIETVPSSEQAERDVNQSTPVPEPSQAESSTPLEQKTDSPDKIEESESSKNEENKTENADGPKPDTDSDTKESSEQKAQDLSVGDGDKGSEGTKAESVEEDVKEETTKEEEKIGIENGDGDHAKEKPIAQEPEPTSPATIDVNVNIGGATIDESTDDTPQNNSAIIEPVKTEMVNGMDTEKVQNGTDETDSKQDGGISSIAVTQGSTLGDNQERPTSLDLSQSHIPSPVRNLPNPEVKSVANLTDRLEKCLGSAAPLLREIFTDFAPFLSKTLLGSHGQELLLSGTGMMTLKQSTSTIELVMLLCSQEWQNSLQKHAGLAFIELVNEGRLLSHATRDHIVRVANEAEFILNRMRAEDVQKHADFESVCATTQLERREEEKVCDHLITSARRRDHVVASKLLDRVINLLTNKHGAWGEHDQKRNEFWKLDTWEDDSRRKRRFIHNPVGSSHPEATLKAAIEHGATEDAINQAREAFHAHVASMKKSRQQEDEDDNSLLDERELDQEFVGPVAVSTKCKLLAPGVAVNGQMSITKTELYFEMDEDDPENKKIDQNVLQYVDALHGKWHFNEIRAIFARKYLLQATAIEVFMASRTAVMFAFPDHATVKKVVNGLPRVGVGVKYGLPQARRTSLASPKQLFKQSGMMQKWQRREISNFDYIMYLNTVAGRSYNDLNQYPVFPWVIVNYESAELDLSLPSNFRDLSKPIGALNPSRKAFFDERYTSWENDTIPPFHYGTHYSTSAFTLNWLLRIEPFTSMFLNLQGGKFDHADRTFHSIAQSWKNCQRDTSDVKELIPEFFYLPDMFVNNNSYKLGKMDDGVSVDNVELPPWAKTPEDFVRINRMALETEFISCQLHHWIDLIFGYKQKGPEAVRATNVFYYLTYEGSVDLEKMTDPVMKAAIENQIRCFGQTPSQLLTEPHPPRSSAMHVSPMMFTGQQDDVCMIMKFLSNSPVCHLSCNTHPAVPSPSVTAITCNHNFSINKWNQNTGASTPAPSYENKSENTPQLPLSMDQLLVYGTGLHRRNLGNNFDERFKFRHTSFLTTADNRNIMACGFWDKSFRIFATDSAKFVQIVYGHFDLVTCLARSECNVNQDCYVVTGSRDCTAMVWHWNSKAGAILGDNGSVENPTPKATLTGHQEEVTCIVVSAELGIVISGSYNGPILVHTTTGELLRSLDAPDNFRSPKLITMNREGYIVANYEKGNVCLFGLTGKLLRSMEHNDNVLCTAMSRDGQYLMMAGDNGIVEVWRTHDLNLLYTYPTCDTRIHSLALAHDQRYLLAGLGTGCIIVFNIDFNKWHHEFQDKYRGAQ</sequence>
<feature type="compositionally biased region" description="Basic and acidic residues" evidence="6">
    <location>
        <begin position="1051"/>
        <end position="1064"/>
    </location>
</feature>
<dbReference type="OrthoDB" id="26681at2759"/>
<dbReference type="Gene3D" id="2.60.120.200">
    <property type="match status" value="1"/>
</dbReference>
<dbReference type="CDD" id="cd01201">
    <property type="entry name" value="PH_BEACH"/>
    <property type="match status" value="1"/>
</dbReference>
<keyword evidence="10" id="KW-1185">Reference proteome</keyword>
<feature type="compositionally biased region" description="Basic and acidic residues" evidence="6">
    <location>
        <begin position="1086"/>
        <end position="1105"/>
    </location>
</feature>
<feature type="domain" description="BEACH" evidence="7">
    <location>
        <begin position="2205"/>
        <end position="2494"/>
    </location>
</feature>
<dbReference type="InterPro" id="IPR000409">
    <property type="entry name" value="BEACH_dom"/>
</dbReference>
<dbReference type="EMBL" id="CAIIXF020000002">
    <property type="protein sequence ID" value="CAH1776878.1"/>
    <property type="molecule type" value="Genomic_DNA"/>
</dbReference>
<feature type="compositionally biased region" description="Polar residues" evidence="6">
    <location>
        <begin position="1025"/>
        <end position="1043"/>
    </location>
</feature>
<evidence type="ECO:0000256" key="2">
    <source>
        <dbReference type="ARBA" id="ARBA00022574"/>
    </source>
</evidence>
<dbReference type="SMART" id="SM01026">
    <property type="entry name" value="Beach"/>
    <property type="match status" value="1"/>
</dbReference>
<dbReference type="GO" id="GO:0008104">
    <property type="term" value="P:intracellular protein localization"/>
    <property type="evidence" value="ECO:0007669"/>
    <property type="project" value="TreeGrafter"/>
</dbReference>
<dbReference type="InterPro" id="IPR050865">
    <property type="entry name" value="BEACH_Domain"/>
</dbReference>
<evidence type="ECO:0000313" key="9">
    <source>
        <dbReference type="EMBL" id="CAH1776878.1"/>
    </source>
</evidence>
<organism evidence="9 10">
    <name type="scientific">Owenia fusiformis</name>
    <name type="common">Polychaete worm</name>
    <dbReference type="NCBI Taxonomy" id="6347"/>
    <lineage>
        <taxon>Eukaryota</taxon>
        <taxon>Metazoa</taxon>
        <taxon>Spiralia</taxon>
        <taxon>Lophotrochozoa</taxon>
        <taxon>Annelida</taxon>
        <taxon>Polychaeta</taxon>
        <taxon>Sedentaria</taxon>
        <taxon>Canalipalpata</taxon>
        <taxon>Sabellida</taxon>
        <taxon>Oweniida</taxon>
        <taxon>Oweniidae</taxon>
        <taxon>Owenia</taxon>
    </lineage>
</organism>
<keyword evidence="4" id="KW-0472">Membrane</keyword>
<dbReference type="SUPFAM" id="SSF81837">
    <property type="entry name" value="BEACH domain"/>
    <property type="match status" value="1"/>
</dbReference>
<protein>
    <recommendedName>
        <fullName evidence="11">Neurobeachin</fullName>
    </recommendedName>
</protein>
<dbReference type="Gene3D" id="1.10.1540.10">
    <property type="entry name" value="BEACH domain"/>
    <property type="match status" value="1"/>
</dbReference>
<keyword evidence="2 5" id="KW-0853">WD repeat</keyword>
<dbReference type="SUPFAM" id="SSF49899">
    <property type="entry name" value="Concanavalin A-like lectins/glucanases"/>
    <property type="match status" value="1"/>
</dbReference>
<feature type="region of interest" description="Disordered" evidence="6">
    <location>
        <begin position="1086"/>
        <end position="1232"/>
    </location>
</feature>
<comment type="caution">
    <text evidence="9">The sequence shown here is derived from an EMBL/GenBank/DDBJ whole genome shotgun (WGS) entry which is preliminary data.</text>
</comment>
<feature type="compositionally biased region" description="Basic and acidic residues" evidence="6">
    <location>
        <begin position="1658"/>
        <end position="1670"/>
    </location>
</feature>
<evidence type="ECO:0000259" key="8">
    <source>
        <dbReference type="PROSITE" id="PS51783"/>
    </source>
</evidence>